<organism evidence="2 3">
    <name type="scientific">Selenomonas flueggei ATCC 43531</name>
    <dbReference type="NCBI Taxonomy" id="638302"/>
    <lineage>
        <taxon>Bacteria</taxon>
        <taxon>Bacillati</taxon>
        <taxon>Bacillota</taxon>
        <taxon>Negativicutes</taxon>
        <taxon>Selenomonadales</taxon>
        <taxon>Selenomonadaceae</taxon>
        <taxon>Selenomonas</taxon>
    </lineage>
</organism>
<dbReference type="EMBL" id="ACLA01000033">
    <property type="protein sequence ID" value="EEQ47639.1"/>
    <property type="molecule type" value="Genomic_DNA"/>
</dbReference>
<dbReference type="Proteomes" id="UP000005309">
    <property type="component" value="Unassembled WGS sequence"/>
</dbReference>
<keyword evidence="2" id="KW-0489">Methyltransferase</keyword>
<proteinExistence type="predicted"/>
<keyword evidence="3" id="KW-1185">Reference proteome</keyword>
<dbReference type="AlphaFoldDB" id="C4V641"/>
<dbReference type="eggNOG" id="COG1086">
    <property type="taxonomic scope" value="Bacteria"/>
</dbReference>
<evidence type="ECO:0000313" key="3">
    <source>
        <dbReference type="Proteomes" id="UP000005309"/>
    </source>
</evidence>
<dbReference type="HOGENOM" id="CLU_048284_0_0_9"/>
<dbReference type="InterPro" id="IPR029063">
    <property type="entry name" value="SAM-dependent_MTases_sf"/>
</dbReference>
<dbReference type="PANTHER" id="PTHR34203:SF15">
    <property type="entry name" value="SLL1173 PROTEIN"/>
    <property type="match status" value="1"/>
</dbReference>
<dbReference type="STRING" id="638302.HMPREF0908_1941"/>
<dbReference type="GO" id="GO:0008168">
    <property type="term" value="F:methyltransferase activity"/>
    <property type="evidence" value="ECO:0007669"/>
    <property type="project" value="UniProtKB-KW"/>
</dbReference>
<name>C4V641_9FIRM</name>
<feature type="domain" description="Methyltransferase FkbM" evidence="1">
    <location>
        <begin position="224"/>
        <end position="374"/>
    </location>
</feature>
<dbReference type="Pfam" id="PF05050">
    <property type="entry name" value="Methyltransf_21"/>
    <property type="match status" value="1"/>
</dbReference>
<dbReference type="PANTHER" id="PTHR34203">
    <property type="entry name" value="METHYLTRANSFERASE, FKBM FAMILY PROTEIN"/>
    <property type="match status" value="1"/>
</dbReference>
<dbReference type="GO" id="GO:0032259">
    <property type="term" value="P:methylation"/>
    <property type="evidence" value="ECO:0007669"/>
    <property type="project" value="UniProtKB-KW"/>
</dbReference>
<reference evidence="2 3" key="1">
    <citation type="submission" date="2009-04" db="EMBL/GenBank/DDBJ databases">
        <authorList>
            <person name="Qin X."/>
            <person name="Bachman B."/>
            <person name="Battles P."/>
            <person name="Bell A."/>
            <person name="Bess C."/>
            <person name="Bickham C."/>
            <person name="Chaboub L."/>
            <person name="Chen D."/>
            <person name="Coyle M."/>
            <person name="Deiros D.R."/>
            <person name="Dinh H."/>
            <person name="Forbes L."/>
            <person name="Fowler G."/>
            <person name="Francisco L."/>
            <person name="Fu Q."/>
            <person name="Gubbala S."/>
            <person name="Hale W."/>
            <person name="Han Y."/>
            <person name="Hemphill L."/>
            <person name="Highlander S.K."/>
            <person name="Hirani K."/>
            <person name="Hogues M."/>
            <person name="Jackson L."/>
            <person name="Jakkamsetti A."/>
            <person name="Javaid M."/>
            <person name="Jiang H."/>
            <person name="Korchina V."/>
            <person name="Kovar C."/>
            <person name="Lara F."/>
            <person name="Lee S."/>
            <person name="Mata R."/>
            <person name="Mathew T."/>
            <person name="Moen C."/>
            <person name="Morales K."/>
            <person name="Munidasa M."/>
            <person name="Nazareth L."/>
            <person name="Ngo R."/>
            <person name="Nguyen L."/>
            <person name="Okwuonu G."/>
            <person name="Ongeri F."/>
            <person name="Patil S."/>
            <person name="Petrosino J."/>
            <person name="Pham C."/>
            <person name="Pham P."/>
            <person name="Pu L.-L."/>
            <person name="Puazo M."/>
            <person name="Raj R."/>
            <person name="Reid J."/>
            <person name="Rouhana J."/>
            <person name="Saada N."/>
            <person name="Shang Y."/>
            <person name="Simmons D."/>
            <person name="Thornton R."/>
            <person name="Warren J."/>
            <person name="Weissenberger G."/>
            <person name="Zhang J."/>
            <person name="Zhang L."/>
            <person name="Zhou C."/>
            <person name="Zhu D."/>
            <person name="Muzny D."/>
            <person name="Worley K."/>
            <person name="Gibbs R."/>
        </authorList>
    </citation>
    <scope>NUCLEOTIDE SEQUENCE [LARGE SCALE GENOMIC DNA]</scope>
    <source>
        <strain evidence="2 3">ATCC 43531</strain>
    </source>
</reference>
<dbReference type="Gene3D" id="3.40.50.150">
    <property type="entry name" value="Vaccinia Virus protein VP39"/>
    <property type="match status" value="1"/>
</dbReference>
<evidence type="ECO:0000313" key="2">
    <source>
        <dbReference type="EMBL" id="EEQ47639.1"/>
    </source>
</evidence>
<dbReference type="InterPro" id="IPR006342">
    <property type="entry name" value="FkbM_mtfrase"/>
</dbReference>
<evidence type="ECO:0000259" key="1">
    <source>
        <dbReference type="Pfam" id="PF05050"/>
    </source>
</evidence>
<dbReference type="NCBIfam" id="TIGR01444">
    <property type="entry name" value="fkbM_fam"/>
    <property type="match status" value="1"/>
</dbReference>
<accession>C4V641</accession>
<keyword evidence="2" id="KW-0808">Transferase</keyword>
<dbReference type="InterPro" id="IPR052514">
    <property type="entry name" value="SAM-dependent_MTase"/>
</dbReference>
<comment type="caution">
    <text evidence="2">The sequence shown here is derived from an EMBL/GenBank/DDBJ whole genome shotgun (WGS) entry which is preliminary data.</text>
</comment>
<protein>
    <submittedName>
        <fullName evidence="2">Methyltransferase, FkbM family</fullName>
    </submittedName>
</protein>
<sequence length="398" mass="45712">MRPVCFLGRTKIFHQSDRLHFISDSLTGTEDIKMLDFLVKEPNKMVSLVENLKNLSEPLYLFGAGNCGENYLNVLGENGISVEAFLDDDIQKQKSGFYGKPVLSPEEMVGRDGIILISSYGPTSLMKRLENIDSNLPKRVLWSEFFLWEHGLDYYSYYMEHGLELEQVYGLLEDERSREVFRNLLNYKVSRNISLITDINDLGHCDQYFDGAIVRFRENEVFADLGAYIGDTVDSFVKHIKAAGVSYAHIYAFEPDPNNFVELKRRTSHYPNMTYINKGAYSENTVLRFSSEGTWTSFFDEQGDIEVPVCSLDEEIGNKISFMKADIEGAEMQALHGAENIIREYKPTIAFSVYHKKDDIFNIPLYLYELSTGYKFYMRHYGDIPIDSILYAVDSTES</sequence>
<dbReference type="SUPFAM" id="SSF53335">
    <property type="entry name" value="S-adenosyl-L-methionine-dependent methyltransferases"/>
    <property type="match status" value="1"/>
</dbReference>
<gene>
    <name evidence="2" type="ORF">HMPREF0908_1941</name>
</gene>